<evidence type="ECO:0000256" key="1">
    <source>
        <dbReference type="SAM" id="Phobius"/>
    </source>
</evidence>
<feature type="transmembrane region" description="Helical" evidence="1">
    <location>
        <begin position="160"/>
        <end position="178"/>
    </location>
</feature>
<keyword evidence="1" id="KW-0812">Transmembrane</keyword>
<comment type="caution">
    <text evidence="2">The sequence shown here is derived from an EMBL/GenBank/DDBJ whole genome shotgun (WGS) entry which is preliminary data.</text>
</comment>
<keyword evidence="1" id="KW-1133">Transmembrane helix</keyword>
<reference evidence="2 3" key="1">
    <citation type="journal article" date="2016" name="Nat. Commun.">
        <title>Thousands of microbial genomes shed light on interconnected biogeochemical processes in an aquifer system.</title>
        <authorList>
            <person name="Anantharaman K."/>
            <person name="Brown C.T."/>
            <person name="Hug L.A."/>
            <person name="Sharon I."/>
            <person name="Castelle C.J."/>
            <person name="Probst A.J."/>
            <person name="Thomas B.C."/>
            <person name="Singh A."/>
            <person name="Wilkins M.J."/>
            <person name="Karaoz U."/>
            <person name="Brodie E.L."/>
            <person name="Williams K.H."/>
            <person name="Hubbard S.S."/>
            <person name="Banfield J.F."/>
        </authorList>
    </citation>
    <scope>NUCLEOTIDE SEQUENCE [LARGE SCALE GENOMIC DNA]</scope>
</reference>
<feature type="transmembrane region" description="Helical" evidence="1">
    <location>
        <begin position="36"/>
        <end position="60"/>
    </location>
</feature>
<keyword evidence="1" id="KW-0472">Membrane</keyword>
<protein>
    <submittedName>
        <fullName evidence="2">Uncharacterized protein</fullName>
    </submittedName>
</protein>
<evidence type="ECO:0000313" key="2">
    <source>
        <dbReference type="EMBL" id="OGG71311.1"/>
    </source>
</evidence>
<gene>
    <name evidence="2" type="ORF">A3F27_00625</name>
</gene>
<feature type="transmembrane region" description="Helical" evidence="1">
    <location>
        <begin position="93"/>
        <end position="114"/>
    </location>
</feature>
<name>A0A1F6ECD1_9BACT</name>
<dbReference type="EMBL" id="MFLP01000001">
    <property type="protein sequence ID" value="OGG71311.1"/>
    <property type="molecule type" value="Genomic_DNA"/>
</dbReference>
<evidence type="ECO:0000313" key="3">
    <source>
        <dbReference type="Proteomes" id="UP000176689"/>
    </source>
</evidence>
<dbReference type="Proteomes" id="UP000176689">
    <property type="component" value="Unassembled WGS sequence"/>
</dbReference>
<accession>A0A1F6ECD1</accession>
<organism evidence="2 3">
    <name type="scientific">Candidatus Kaiserbacteria bacterium RIFCSPHIGHO2_12_FULL_53_13</name>
    <dbReference type="NCBI Taxonomy" id="1798502"/>
    <lineage>
        <taxon>Bacteria</taxon>
        <taxon>Candidatus Kaiseribacteriota</taxon>
    </lineage>
</organism>
<feature type="transmembrane region" description="Helical" evidence="1">
    <location>
        <begin position="121"/>
        <end position="140"/>
    </location>
</feature>
<dbReference type="AlphaFoldDB" id="A0A1F6ECD1"/>
<sequence>MDIFSHGLWAGAVAKGINKKRDLPAQAGPKLNVWQAALWGVFPDLFAFAPAFVGLFWLILTGQMSFSEWPGAHGMGEPTAGNSTPAFQLAGHLYNFSHSAIVFILIFLLAWSLMRRPVWEMGGWLLHIIMDIPTHSYAFFPTPVLWPLFGWKFDGFSWATPWFLFLDYGLLVLVYWLLREKKTILQV</sequence>
<proteinExistence type="predicted"/>